<evidence type="ECO:0000256" key="1">
    <source>
        <dbReference type="SAM" id="MobiDB-lite"/>
    </source>
</evidence>
<protein>
    <submittedName>
        <fullName evidence="2">Uncharacterized protein</fullName>
    </submittedName>
</protein>
<dbReference type="Proteomes" id="UP000253153">
    <property type="component" value="Unassembled WGS sequence"/>
</dbReference>
<comment type="caution">
    <text evidence="2">The sequence shown here is derived from an EMBL/GenBank/DDBJ whole genome shotgun (WGS) entry which is preliminary data.</text>
</comment>
<dbReference type="GeneID" id="41997197"/>
<name>A0A366RB04_9HYPO</name>
<feature type="region of interest" description="Disordered" evidence="1">
    <location>
        <begin position="70"/>
        <end position="92"/>
    </location>
</feature>
<dbReference type="RefSeq" id="XP_031014017.1">
    <property type="nucleotide sequence ID" value="XM_031161901.1"/>
</dbReference>
<dbReference type="OrthoDB" id="5153901at2759"/>
<evidence type="ECO:0000313" key="3">
    <source>
        <dbReference type="Proteomes" id="UP000253153"/>
    </source>
</evidence>
<dbReference type="EMBL" id="QKXC01000168">
    <property type="protein sequence ID" value="RBR14331.1"/>
    <property type="molecule type" value="Genomic_DNA"/>
</dbReference>
<accession>A0A366RB04</accession>
<sequence>MLKSTNIGDASKDYNMRQKTLRLRIFKCLALLTAYPVCLVREESGKLSVDVDSYCVEAARQLEELYSVQQDESLPQNSSQHTELTPESSVNDNSNAEHVHFFEAFSLQLEMECRNSRPKTKFSPLVTQQIITSIRQILENLIDDHQLDNARSPIVRRLLSSPQ</sequence>
<proteinExistence type="predicted"/>
<organism evidence="2 3">
    <name type="scientific">Fusarium coffeatum</name>
    <dbReference type="NCBI Taxonomy" id="231269"/>
    <lineage>
        <taxon>Eukaryota</taxon>
        <taxon>Fungi</taxon>
        <taxon>Dikarya</taxon>
        <taxon>Ascomycota</taxon>
        <taxon>Pezizomycotina</taxon>
        <taxon>Sordariomycetes</taxon>
        <taxon>Hypocreomycetidae</taxon>
        <taxon>Hypocreales</taxon>
        <taxon>Nectriaceae</taxon>
        <taxon>Fusarium</taxon>
        <taxon>Fusarium incarnatum-equiseti species complex</taxon>
    </lineage>
</organism>
<dbReference type="AlphaFoldDB" id="A0A366RB04"/>
<reference evidence="2 3" key="1">
    <citation type="submission" date="2018-06" db="EMBL/GenBank/DDBJ databases">
        <title>Fusarium incarnatum-equiseti species complex species 28.</title>
        <authorList>
            <person name="Gardiner D.M."/>
        </authorList>
    </citation>
    <scope>NUCLEOTIDE SEQUENCE [LARGE SCALE GENOMIC DNA]</scope>
    <source>
        <strain evidence="2 3">FIESC_28</strain>
    </source>
</reference>
<evidence type="ECO:0000313" key="2">
    <source>
        <dbReference type="EMBL" id="RBR14331.1"/>
    </source>
</evidence>
<keyword evidence="3" id="KW-1185">Reference proteome</keyword>
<gene>
    <name evidence="2" type="ORF">FIESC28_07761</name>
</gene>